<name>A0AAV7M518_PLEWA</name>
<proteinExistence type="predicted"/>
<sequence length="104" mass="11439">MLGCRGTCCKRGVFLHSVGFFRSVRGPASRDVPLRGSARMCLWLCAYFIVFPELLLVQQALFHPSADLPRGDASAPPEGALLRCSGLQRVILCLTAFQSRKSVR</sequence>
<comment type="caution">
    <text evidence="2">The sequence shown here is derived from an EMBL/GenBank/DDBJ whole genome shotgun (WGS) entry which is preliminary data.</text>
</comment>
<keyword evidence="1" id="KW-0472">Membrane</keyword>
<dbReference type="AlphaFoldDB" id="A0AAV7M518"/>
<keyword evidence="1" id="KW-0812">Transmembrane</keyword>
<feature type="transmembrane region" description="Helical" evidence="1">
    <location>
        <begin position="40"/>
        <end position="60"/>
    </location>
</feature>
<evidence type="ECO:0000313" key="3">
    <source>
        <dbReference type="Proteomes" id="UP001066276"/>
    </source>
</evidence>
<accession>A0AAV7M518</accession>
<gene>
    <name evidence="2" type="ORF">NDU88_004002</name>
</gene>
<keyword evidence="1" id="KW-1133">Transmembrane helix</keyword>
<dbReference type="Proteomes" id="UP001066276">
    <property type="component" value="Chromosome 10"/>
</dbReference>
<organism evidence="2 3">
    <name type="scientific">Pleurodeles waltl</name>
    <name type="common">Iberian ribbed newt</name>
    <dbReference type="NCBI Taxonomy" id="8319"/>
    <lineage>
        <taxon>Eukaryota</taxon>
        <taxon>Metazoa</taxon>
        <taxon>Chordata</taxon>
        <taxon>Craniata</taxon>
        <taxon>Vertebrata</taxon>
        <taxon>Euteleostomi</taxon>
        <taxon>Amphibia</taxon>
        <taxon>Batrachia</taxon>
        <taxon>Caudata</taxon>
        <taxon>Salamandroidea</taxon>
        <taxon>Salamandridae</taxon>
        <taxon>Pleurodelinae</taxon>
        <taxon>Pleurodeles</taxon>
    </lineage>
</organism>
<protein>
    <submittedName>
        <fullName evidence="2">Uncharacterized protein</fullName>
    </submittedName>
</protein>
<keyword evidence="3" id="KW-1185">Reference proteome</keyword>
<dbReference type="EMBL" id="JANPWB010000014">
    <property type="protein sequence ID" value="KAJ1098895.1"/>
    <property type="molecule type" value="Genomic_DNA"/>
</dbReference>
<evidence type="ECO:0000313" key="2">
    <source>
        <dbReference type="EMBL" id="KAJ1098895.1"/>
    </source>
</evidence>
<reference evidence="2" key="1">
    <citation type="journal article" date="2022" name="bioRxiv">
        <title>Sequencing and chromosome-scale assembly of the giantPleurodeles waltlgenome.</title>
        <authorList>
            <person name="Brown T."/>
            <person name="Elewa A."/>
            <person name="Iarovenko S."/>
            <person name="Subramanian E."/>
            <person name="Araus A.J."/>
            <person name="Petzold A."/>
            <person name="Susuki M."/>
            <person name="Suzuki K.-i.T."/>
            <person name="Hayashi T."/>
            <person name="Toyoda A."/>
            <person name="Oliveira C."/>
            <person name="Osipova E."/>
            <person name="Leigh N.D."/>
            <person name="Simon A."/>
            <person name="Yun M.H."/>
        </authorList>
    </citation>
    <scope>NUCLEOTIDE SEQUENCE</scope>
    <source>
        <strain evidence="2">20211129_DDA</strain>
        <tissue evidence="2">Liver</tissue>
    </source>
</reference>
<evidence type="ECO:0000256" key="1">
    <source>
        <dbReference type="SAM" id="Phobius"/>
    </source>
</evidence>